<dbReference type="InterPro" id="IPR011990">
    <property type="entry name" value="TPR-like_helical_dom_sf"/>
</dbReference>
<gene>
    <name evidence="1" type="ORF">Ga0080574_TMP3703</name>
</gene>
<dbReference type="EMBL" id="CP015093">
    <property type="protein sequence ID" value="APZ54037.1"/>
    <property type="molecule type" value="Genomic_DNA"/>
</dbReference>
<dbReference type="Proteomes" id="UP000187059">
    <property type="component" value="Chromosome"/>
</dbReference>
<keyword evidence="2" id="KW-1185">Reference proteome</keyword>
<dbReference type="AlphaFoldDB" id="A0A1P8UXD3"/>
<dbReference type="RefSeq" id="WP_076703177.1">
    <property type="nucleotide sequence ID" value="NZ_CP015093.1"/>
</dbReference>
<name>A0A1P8UXD3_9RHOB</name>
<reference evidence="1 2" key="1">
    <citation type="submission" date="2016-04" db="EMBL/GenBank/DDBJ databases">
        <title>Deep-sea bacteria in the southern Pacific.</title>
        <authorList>
            <person name="Tang K."/>
        </authorList>
    </citation>
    <scope>NUCLEOTIDE SEQUENCE [LARGE SCALE GENOMIC DNA]</scope>
    <source>
        <strain evidence="1 2">JLT2014</strain>
    </source>
</reference>
<evidence type="ECO:0000313" key="2">
    <source>
        <dbReference type="Proteomes" id="UP000187059"/>
    </source>
</evidence>
<evidence type="ECO:0000313" key="1">
    <source>
        <dbReference type="EMBL" id="APZ54037.1"/>
    </source>
</evidence>
<organism evidence="1 2">
    <name type="scientific">Salipiger abyssi</name>
    <dbReference type="NCBI Taxonomy" id="1250539"/>
    <lineage>
        <taxon>Bacteria</taxon>
        <taxon>Pseudomonadati</taxon>
        <taxon>Pseudomonadota</taxon>
        <taxon>Alphaproteobacteria</taxon>
        <taxon>Rhodobacterales</taxon>
        <taxon>Roseobacteraceae</taxon>
        <taxon>Salipiger</taxon>
    </lineage>
</organism>
<sequence>MGGKQGFRAQYFTARNALEAGNYDVARRSYSRLIADAGPLAERLELEYAHSELRAGNFPEAARIAASLAARQSGAARGAALAVQGTAQHELGLAQLAEGKTEAGKASLVAAQAALGTVIEGHPELDPLGSMAGRHASIAARLARL</sequence>
<protein>
    <recommendedName>
        <fullName evidence="3">Tetratricopeptide repeat protein</fullName>
    </recommendedName>
</protein>
<proteinExistence type="predicted"/>
<accession>A0A1P8UXD3</accession>
<dbReference type="Gene3D" id="1.25.40.10">
    <property type="entry name" value="Tetratricopeptide repeat domain"/>
    <property type="match status" value="1"/>
</dbReference>
<evidence type="ECO:0008006" key="3">
    <source>
        <dbReference type="Google" id="ProtNLM"/>
    </source>
</evidence>
<dbReference type="OrthoDB" id="7862771at2"/>
<dbReference type="KEGG" id="paby:Ga0080574_TMP3703"/>